<evidence type="ECO:0000259" key="2">
    <source>
        <dbReference type="PROSITE" id="PS51898"/>
    </source>
</evidence>
<reference evidence="3 4" key="1">
    <citation type="submission" date="2018-08" db="EMBL/GenBank/DDBJ databases">
        <title>A genome reference for cultivated species of the human gut microbiota.</title>
        <authorList>
            <person name="Zou Y."/>
            <person name="Xue W."/>
            <person name="Luo G."/>
        </authorList>
    </citation>
    <scope>NUCLEOTIDE SEQUENCE [LARGE SCALE GENOMIC DNA]</scope>
    <source>
        <strain evidence="3 4">OM02-6</strain>
    </source>
</reference>
<dbReference type="PROSITE" id="PS51898">
    <property type="entry name" value="TYR_RECOMBINASE"/>
    <property type="match status" value="1"/>
</dbReference>
<dbReference type="CDD" id="cd01189">
    <property type="entry name" value="INT_ICEBs1_C_like"/>
    <property type="match status" value="1"/>
</dbReference>
<proteinExistence type="predicted"/>
<dbReference type="InterPro" id="IPR002104">
    <property type="entry name" value="Integrase_catalytic"/>
</dbReference>
<organism evidence="3 4">
    <name type="scientific">Thomasclavelia spiroformis</name>
    <dbReference type="NCBI Taxonomy" id="29348"/>
    <lineage>
        <taxon>Bacteria</taxon>
        <taxon>Bacillati</taxon>
        <taxon>Bacillota</taxon>
        <taxon>Erysipelotrichia</taxon>
        <taxon>Erysipelotrichales</taxon>
        <taxon>Coprobacillaceae</taxon>
        <taxon>Thomasclavelia</taxon>
    </lineage>
</organism>
<sequence>MFLHRFKPSFYLGFFFYVEFHIKDKSSRDNYWEIDEFNEFIETVKDGQKYDIYEFCFYTGLRIGEFCALQWKHIDLENGTITVEQSLSAITSKITTPKTGNSYRTIKVPTRIIEKLKLKYEYVSRMRDFTNDWFIFNDKTYISIGTVRRLVLVYI</sequence>
<evidence type="ECO:0000313" key="4">
    <source>
        <dbReference type="Proteomes" id="UP000261087"/>
    </source>
</evidence>
<evidence type="ECO:0000256" key="1">
    <source>
        <dbReference type="ARBA" id="ARBA00023172"/>
    </source>
</evidence>
<feature type="domain" description="Tyr recombinase" evidence="2">
    <location>
        <begin position="27"/>
        <end position="155"/>
    </location>
</feature>
<dbReference type="Proteomes" id="UP000261087">
    <property type="component" value="Unassembled WGS sequence"/>
</dbReference>
<keyword evidence="1" id="KW-0233">DNA recombination</keyword>
<dbReference type="GO" id="GO:0006310">
    <property type="term" value="P:DNA recombination"/>
    <property type="evidence" value="ECO:0007669"/>
    <property type="project" value="UniProtKB-KW"/>
</dbReference>
<dbReference type="InterPro" id="IPR011010">
    <property type="entry name" value="DNA_brk_join_enz"/>
</dbReference>
<dbReference type="GO" id="GO:0015074">
    <property type="term" value="P:DNA integration"/>
    <property type="evidence" value="ECO:0007669"/>
    <property type="project" value="InterPro"/>
</dbReference>
<comment type="caution">
    <text evidence="3">The sequence shown here is derived from an EMBL/GenBank/DDBJ whole genome shotgun (WGS) entry which is preliminary data.</text>
</comment>
<protein>
    <submittedName>
        <fullName evidence="3">Site-specific integrase</fullName>
    </submittedName>
</protein>
<dbReference type="Pfam" id="PF00589">
    <property type="entry name" value="Phage_integrase"/>
    <property type="match status" value="1"/>
</dbReference>
<accession>A0A3E5FJB5</accession>
<dbReference type="AlphaFoldDB" id="A0A3E5FJB5"/>
<name>A0A3E5FJB5_9FIRM</name>
<dbReference type="SUPFAM" id="SSF56349">
    <property type="entry name" value="DNA breaking-rejoining enzymes"/>
    <property type="match status" value="1"/>
</dbReference>
<gene>
    <name evidence="3" type="ORF">DXB31_12290</name>
</gene>
<dbReference type="InterPro" id="IPR013762">
    <property type="entry name" value="Integrase-like_cat_sf"/>
</dbReference>
<dbReference type="Gene3D" id="1.10.443.10">
    <property type="entry name" value="Intergrase catalytic core"/>
    <property type="match status" value="1"/>
</dbReference>
<dbReference type="EMBL" id="QSVF01000077">
    <property type="protein sequence ID" value="RGO05146.1"/>
    <property type="molecule type" value="Genomic_DNA"/>
</dbReference>
<dbReference type="GO" id="GO:0003677">
    <property type="term" value="F:DNA binding"/>
    <property type="evidence" value="ECO:0007669"/>
    <property type="project" value="InterPro"/>
</dbReference>
<evidence type="ECO:0000313" key="3">
    <source>
        <dbReference type="EMBL" id="RGO05146.1"/>
    </source>
</evidence>